<comment type="caution">
    <text evidence="1">The sequence shown here is derived from an EMBL/GenBank/DDBJ whole genome shotgun (WGS) entry which is preliminary data.</text>
</comment>
<name>A0ACC1CFP2_9NEOP</name>
<evidence type="ECO:0000313" key="2">
    <source>
        <dbReference type="Proteomes" id="UP000824533"/>
    </source>
</evidence>
<organism evidence="1 2">
    <name type="scientific">Dendrolimus kikuchii</name>
    <dbReference type="NCBI Taxonomy" id="765133"/>
    <lineage>
        <taxon>Eukaryota</taxon>
        <taxon>Metazoa</taxon>
        <taxon>Ecdysozoa</taxon>
        <taxon>Arthropoda</taxon>
        <taxon>Hexapoda</taxon>
        <taxon>Insecta</taxon>
        <taxon>Pterygota</taxon>
        <taxon>Neoptera</taxon>
        <taxon>Endopterygota</taxon>
        <taxon>Lepidoptera</taxon>
        <taxon>Glossata</taxon>
        <taxon>Ditrysia</taxon>
        <taxon>Bombycoidea</taxon>
        <taxon>Lasiocampidae</taxon>
        <taxon>Dendrolimus</taxon>
    </lineage>
</organism>
<keyword evidence="2" id="KW-1185">Reference proteome</keyword>
<dbReference type="EMBL" id="CM034414">
    <property type="protein sequence ID" value="KAJ0170381.1"/>
    <property type="molecule type" value="Genomic_DNA"/>
</dbReference>
<accession>A0ACC1CFP2</accession>
<gene>
    <name evidence="1" type="ORF">K1T71_014309</name>
</gene>
<dbReference type="Proteomes" id="UP000824533">
    <property type="component" value="Linkage Group LG28"/>
</dbReference>
<sequence length="236" mass="25607">MSYIPLNIIKMQNQIFLLVVLFKCVLSVDQSVIRIPEVQPIRIEEKARQTDIPEVVLQLKYDGGKLDRVYFTQFRKPASKKISVVETLTLCTDLCQAGLGGQSCGPSCQRMIPVGLQPILSGANDTEASYGRPRYAVCPVLCNNNLGNPLCNCVGAASDRPDNELDEDGICNAFCADGYTLGGCPNCHTTSTIATISQYSQDLRVLNTSSGWVAWCNVQCVQGHGGAACNCDRPPL</sequence>
<proteinExistence type="predicted"/>
<evidence type="ECO:0000313" key="1">
    <source>
        <dbReference type="EMBL" id="KAJ0170381.1"/>
    </source>
</evidence>
<protein>
    <submittedName>
        <fullName evidence="1">Uncharacterized protein</fullName>
    </submittedName>
</protein>
<reference evidence="1 2" key="1">
    <citation type="journal article" date="2021" name="Front. Genet.">
        <title>Chromosome-Level Genome Assembly Reveals Significant Gene Expansion in the Toll and IMD Signaling Pathways of Dendrolimus kikuchii.</title>
        <authorList>
            <person name="Zhou J."/>
            <person name="Wu P."/>
            <person name="Xiong Z."/>
            <person name="Liu N."/>
            <person name="Zhao N."/>
            <person name="Ji M."/>
            <person name="Qiu Y."/>
            <person name="Yang B."/>
        </authorList>
    </citation>
    <scope>NUCLEOTIDE SEQUENCE [LARGE SCALE GENOMIC DNA]</scope>
    <source>
        <strain evidence="1">Ann1</strain>
    </source>
</reference>